<dbReference type="Proteomes" id="UP000887566">
    <property type="component" value="Unplaced"/>
</dbReference>
<evidence type="ECO:0000256" key="2">
    <source>
        <dbReference type="SAM" id="SignalP"/>
    </source>
</evidence>
<sequence>MLAASSFFALFAVARWGAGDDHATTTGPTAHQRPSVCLRSDPRARPADGSHVPSKGNVGANIAASSNRYRLDMSARTVYFIPSTAAAAAAYSKYQL</sequence>
<keyword evidence="3" id="KW-1185">Reference proteome</keyword>
<accession>A0A914WY64</accession>
<proteinExistence type="predicted"/>
<feature type="signal peptide" evidence="2">
    <location>
        <begin position="1"/>
        <end position="19"/>
    </location>
</feature>
<keyword evidence="2" id="KW-0732">Signal</keyword>
<protein>
    <submittedName>
        <fullName evidence="4">Secreted protein</fullName>
    </submittedName>
</protein>
<evidence type="ECO:0000256" key="1">
    <source>
        <dbReference type="SAM" id="MobiDB-lite"/>
    </source>
</evidence>
<feature type="chain" id="PRO_5038000407" evidence="2">
    <location>
        <begin position="20"/>
        <end position="96"/>
    </location>
</feature>
<reference evidence="4" key="1">
    <citation type="submission" date="2022-11" db="UniProtKB">
        <authorList>
            <consortium name="WormBaseParasite"/>
        </authorList>
    </citation>
    <scope>IDENTIFICATION</scope>
</reference>
<evidence type="ECO:0000313" key="3">
    <source>
        <dbReference type="Proteomes" id="UP000887566"/>
    </source>
</evidence>
<feature type="region of interest" description="Disordered" evidence="1">
    <location>
        <begin position="22"/>
        <end position="60"/>
    </location>
</feature>
<name>A0A914WY64_9BILA</name>
<evidence type="ECO:0000313" key="4">
    <source>
        <dbReference type="WBParaSite" id="PSAMB.scaffold5547size11432.g26881.t1"/>
    </source>
</evidence>
<organism evidence="3 4">
    <name type="scientific">Plectus sambesii</name>
    <dbReference type="NCBI Taxonomy" id="2011161"/>
    <lineage>
        <taxon>Eukaryota</taxon>
        <taxon>Metazoa</taxon>
        <taxon>Ecdysozoa</taxon>
        <taxon>Nematoda</taxon>
        <taxon>Chromadorea</taxon>
        <taxon>Plectida</taxon>
        <taxon>Plectina</taxon>
        <taxon>Plectoidea</taxon>
        <taxon>Plectidae</taxon>
        <taxon>Plectus</taxon>
    </lineage>
</organism>
<dbReference type="WBParaSite" id="PSAMB.scaffold5547size11432.g26881.t1">
    <property type="protein sequence ID" value="PSAMB.scaffold5547size11432.g26881.t1"/>
    <property type="gene ID" value="PSAMB.scaffold5547size11432.g26881"/>
</dbReference>
<dbReference type="AlphaFoldDB" id="A0A914WY64"/>